<dbReference type="GO" id="GO:0009306">
    <property type="term" value="P:protein secretion"/>
    <property type="evidence" value="ECO:0007669"/>
    <property type="project" value="InterPro"/>
</dbReference>
<dbReference type="InterPro" id="IPR007452">
    <property type="entry name" value="TamB_C"/>
</dbReference>
<dbReference type="Proteomes" id="UP000198706">
    <property type="component" value="Unassembled WGS sequence"/>
</dbReference>
<keyword evidence="3" id="KW-1133">Transmembrane helix</keyword>
<dbReference type="PANTHER" id="PTHR36985:SF1">
    <property type="entry name" value="TRANSLOCATION AND ASSEMBLY MODULE SUBUNIT TAMB"/>
    <property type="match status" value="1"/>
</dbReference>
<dbReference type="AlphaFoldDB" id="A0A1G9A8W5"/>
<sequence length="1229" mass="132611">MRRRTRIVLGSVLALVAVPVLALVVLLGSETGSRWLLGRIPGVQVDAFTGRLGGSWQAERLLWQQGERGVELEAPQLAWSPGCLLSLTLCLDRVIAERVILTFPPSPEEETAPAPLQLPDLNLPLALRLGEVRVGSLSLNGSEQASGLQLQAQWAGEGLRIERLSARRGDLAVELRGSLMPSGNWPLVAEGNVALPEVGEQPWVLALRADGDLAGRLKLIADSSGYLVAHLEGDLQPLAENLPLRARLTADGFKPTADLPDTLVLNAVELTADGSLDEGYEILGTASLPAEQSPIDLALQSRVDGNGAQIAALELLATKTQRLSLSGSVDWREALQAEAQVDWRDFPWRRLYPVVDEPPVALKTLKAEVSYREGSYLGNFDASMEGPAGSFTLASPVSGDLQQVHLPSLRLVAGQGRAEGQLSLGFADGIRWKTELTLDDLDPAYWLAELPGRLAGPLRSQGQWRDGRLGLDAELRLDGTLRGQPTQLQLTATGEGERWTLGALDVRLGPNRIQGAGQLEQRLQGYLKLDMPRLGSIWPGLSGALNGRLDAAGTLDKPQGQLHLQGQTVAFEDKRLKALSVDARLDASQHGVLAADLQGIRLGDNELGQLLLSGQGDRQPQQLELSLDGPKLRTHLALAGDWQTQAQGWSWRGQIRDGLVETGGQRWNLRRPARLERLASGRIDLGAHCWQSGAASLCGEDQRLMPDPRIRYRLRGFPLDSLAQWWPQDFAWQGELNADLELDLPASGPNGRIQVDASGGTFRLREAGEWLEFPYGQLRLDSQLRPQRVDTRLDFIGQRLGDLTLEARIDPRPATKPLSGSFQLRGLDLSVARPFVPMVEQLEGHLNGNGTLSGSLQQPQIDGRIVLDGGQIGGGDLPTRFDDLRLQALIAGESLQLSGDWKSGEHGQGSLSGEMAWNDGLALDLRVRGNRLAVVVDPYAELEVEPDMHIGMAGDRLALTGKVLVPRGAITVRELPPSTVKVSPDAVIVGAEKPEAGQAMSVAMDIDVEVGQDKLTFSGFGLNADLAGYMHIGDNLDARGELNLNNGRYRAYGQRLTIRRARLLFAGPIDQPYLDVEAIRRVEDVVAGLRLTGNAAAPRTEVFSEPAMSQEQALSYLVLGRPLGGDQGDNNMLAQAALGLGLAGSSSITGGLAKNLGIENFQLEAEGSGDATSVVASGSLTERLSLRYGVGVFEPASTIALRYQLTKRVFLEAASGLASSLDIFYKRDF</sequence>
<evidence type="ECO:0000256" key="1">
    <source>
        <dbReference type="ARBA" id="ARBA00004167"/>
    </source>
</evidence>
<name>A0A1G9A8W5_9PSED</name>
<proteinExistence type="predicted"/>
<dbReference type="EMBL" id="FNFD01000005">
    <property type="protein sequence ID" value="SDK23802.1"/>
    <property type="molecule type" value="Genomic_DNA"/>
</dbReference>
<keyword evidence="2" id="KW-0812">Transmembrane</keyword>
<evidence type="ECO:0000313" key="7">
    <source>
        <dbReference type="Proteomes" id="UP000198706"/>
    </source>
</evidence>
<evidence type="ECO:0000256" key="4">
    <source>
        <dbReference type="ARBA" id="ARBA00023136"/>
    </source>
</evidence>
<accession>A0A1G9A8W5</accession>
<evidence type="ECO:0000256" key="3">
    <source>
        <dbReference type="ARBA" id="ARBA00022989"/>
    </source>
</evidence>
<evidence type="ECO:0000256" key="2">
    <source>
        <dbReference type="ARBA" id="ARBA00022692"/>
    </source>
</evidence>
<reference evidence="6 7" key="1">
    <citation type="submission" date="2016-10" db="EMBL/GenBank/DDBJ databases">
        <authorList>
            <person name="de Groot N.N."/>
        </authorList>
    </citation>
    <scope>NUCLEOTIDE SEQUENCE [LARGE SCALE GENOMIC DNA]</scope>
    <source>
        <strain evidence="6 7">JCM 21544</strain>
    </source>
</reference>
<dbReference type="Pfam" id="PF04357">
    <property type="entry name" value="TamB"/>
    <property type="match status" value="1"/>
</dbReference>
<dbReference type="GO" id="GO:0097347">
    <property type="term" value="C:TAM protein secretion complex"/>
    <property type="evidence" value="ECO:0007669"/>
    <property type="project" value="TreeGrafter"/>
</dbReference>
<dbReference type="PANTHER" id="PTHR36985">
    <property type="entry name" value="TRANSLOCATION AND ASSEMBLY MODULE SUBUNIT TAMB"/>
    <property type="match status" value="1"/>
</dbReference>
<evidence type="ECO:0000259" key="5">
    <source>
        <dbReference type="Pfam" id="PF04357"/>
    </source>
</evidence>
<protein>
    <submittedName>
        <fullName evidence="6">Translocation and assembly module TamB</fullName>
    </submittedName>
</protein>
<evidence type="ECO:0000313" key="6">
    <source>
        <dbReference type="EMBL" id="SDK23802.1"/>
    </source>
</evidence>
<gene>
    <name evidence="6" type="ORF">SAMN05216186_105134</name>
</gene>
<dbReference type="STRING" id="137658.SAMN05216186_105134"/>
<dbReference type="RefSeq" id="WP_084335166.1">
    <property type="nucleotide sequence ID" value="NZ_FNFD01000005.1"/>
</dbReference>
<comment type="subcellular location">
    <subcellularLocation>
        <location evidence="1">Membrane</location>
        <topology evidence="1">Single-pass membrane protein</topology>
    </subcellularLocation>
</comment>
<keyword evidence="4" id="KW-0472">Membrane</keyword>
<organism evidence="6 7">
    <name type="scientific">Pseudomonas indica</name>
    <dbReference type="NCBI Taxonomy" id="137658"/>
    <lineage>
        <taxon>Bacteria</taxon>
        <taxon>Pseudomonadati</taxon>
        <taxon>Pseudomonadota</taxon>
        <taxon>Gammaproteobacteria</taxon>
        <taxon>Pseudomonadales</taxon>
        <taxon>Pseudomonadaceae</taxon>
        <taxon>Pseudomonas</taxon>
    </lineage>
</organism>
<keyword evidence="7" id="KW-1185">Reference proteome</keyword>
<feature type="domain" description="Translocation and assembly module TamB C-terminal" evidence="5">
    <location>
        <begin position="904"/>
        <end position="1229"/>
    </location>
</feature>
<dbReference type="GO" id="GO:0005886">
    <property type="term" value="C:plasma membrane"/>
    <property type="evidence" value="ECO:0007669"/>
    <property type="project" value="InterPro"/>
</dbReference>